<protein>
    <submittedName>
        <fullName evidence="2">Glycosyltransferase</fullName>
    </submittedName>
</protein>
<accession>A0A225E697</accession>
<reference evidence="3" key="1">
    <citation type="submission" date="2017-06" db="EMBL/GenBank/DDBJ databases">
        <title>Genome analysis of Fimbriiglobus ruber SP5, the first member of the order Planctomycetales with confirmed chitinolytic capability.</title>
        <authorList>
            <person name="Ravin N.V."/>
            <person name="Rakitin A.L."/>
            <person name="Ivanova A.A."/>
            <person name="Beletsky A.V."/>
            <person name="Kulichevskaya I.S."/>
            <person name="Mardanov A.V."/>
            <person name="Dedysh S.N."/>
        </authorList>
    </citation>
    <scope>NUCLEOTIDE SEQUENCE [LARGE SCALE GENOMIC DNA]</scope>
    <source>
        <strain evidence="3">SP5</strain>
    </source>
</reference>
<dbReference type="GO" id="GO:0008757">
    <property type="term" value="F:S-adenosylmethionine-dependent methyltransferase activity"/>
    <property type="evidence" value="ECO:0007669"/>
    <property type="project" value="InterPro"/>
</dbReference>
<dbReference type="InterPro" id="IPR013216">
    <property type="entry name" value="Methyltransf_11"/>
</dbReference>
<dbReference type="SUPFAM" id="SSF53335">
    <property type="entry name" value="S-adenosyl-L-methionine-dependent methyltransferases"/>
    <property type="match status" value="1"/>
</dbReference>
<dbReference type="Pfam" id="PF08241">
    <property type="entry name" value="Methyltransf_11"/>
    <property type="match status" value="1"/>
</dbReference>
<gene>
    <name evidence="2" type="ORF">FRUB_03556</name>
</gene>
<dbReference type="AlphaFoldDB" id="A0A225E697"/>
<dbReference type="InterPro" id="IPR029063">
    <property type="entry name" value="SAM-dependent_MTases_sf"/>
</dbReference>
<proteinExistence type="predicted"/>
<evidence type="ECO:0000259" key="1">
    <source>
        <dbReference type="Pfam" id="PF08241"/>
    </source>
</evidence>
<dbReference type="Gene3D" id="3.40.50.150">
    <property type="entry name" value="Vaccinia Virus protein VP39"/>
    <property type="match status" value="1"/>
</dbReference>
<name>A0A225E697_9BACT</name>
<evidence type="ECO:0000313" key="3">
    <source>
        <dbReference type="Proteomes" id="UP000214646"/>
    </source>
</evidence>
<feature type="domain" description="Methyltransferase type 11" evidence="1">
    <location>
        <begin position="62"/>
        <end position="106"/>
    </location>
</feature>
<keyword evidence="2" id="KW-0808">Transferase</keyword>
<dbReference type="Proteomes" id="UP000214646">
    <property type="component" value="Unassembled WGS sequence"/>
</dbReference>
<dbReference type="EMBL" id="NIDE01000004">
    <property type="protein sequence ID" value="OWK43957.1"/>
    <property type="molecule type" value="Genomic_DNA"/>
</dbReference>
<organism evidence="2 3">
    <name type="scientific">Fimbriiglobus ruber</name>
    <dbReference type="NCBI Taxonomy" id="1908690"/>
    <lineage>
        <taxon>Bacteria</taxon>
        <taxon>Pseudomonadati</taxon>
        <taxon>Planctomycetota</taxon>
        <taxon>Planctomycetia</taxon>
        <taxon>Gemmatales</taxon>
        <taxon>Gemmataceae</taxon>
        <taxon>Fimbriiglobus</taxon>
    </lineage>
</organism>
<evidence type="ECO:0000313" key="2">
    <source>
        <dbReference type="EMBL" id="OWK43957.1"/>
    </source>
</evidence>
<keyword evidence="3" id="KW-1185">Reference proteome</keyword>
<comment type="caution">
    <text evidence="2">The sequence shown here is derived from an EMBL/GenBank/DDBJ whole genome shotgun (WGS) entry which is preliminary data.</text>
</comment>
<sequence length="204" mass="22650">MCALFLAQYFPEVDDGRPLKVVDFAPMASLSAFVRRATNGRTPLVVYRTADLLAPGVDDTVDLMDLKVYCDATVDFVICSHVLEHVTDDRRAIRELFRILKDGGQGIVLVPIVLGLEQIDEDPTVTDPTERWRRFGQDDHIRLYSKAGFVGRLREGGLTVRELGAHDLGLEKFALHGITQQSVLYIVEKSAGREPDRSAPGVVT</sequence>